<proteinExistence type="predicted"/>
<feature type="region of interest" description="Disordered" evidence="1">
    <location>
        <begin position="47"/>
        <end position="67"/>
    </location>
</feature>
<evidence type="ECO:0000256" key="1">
    <source>
        <dbReference type="SAM" id="MobiDB-lite"/>
    </source>
</evidence>
<evidence type="ECO:0000313" key="3">
    <source>
        <dbReference type="Proteomes" id="UP000034932"/>
    </source>
</evidence>
<protein>
    <submittedName>
        <fullName evidence="2">Uncharacterized protein</fullName>
    </submittedName>
</protein>
<reference evidence="2 3" key="1">
    <citation type="journal article" date="2015" name="Nature">
        <title>rRNA introns, odd ribosomes, and small enigmatic genomes across a large radiation of phyla.</title>
        <authorList>
            <person name="Brown C.T."/>
            <person name="Hug L.A."/>
            <person name="Thomas B.C."/>
            <person name="Sharon I."/>
            <person name="Castelle C.J."/>
            <person name="Singh A."/>
            <person name="Wilkins M.J."/>
            <person name="Williams K.H."/>
            <person name="Banfield J.F."/>
        </authorList>
    </citation>
    <scope>NUCLEOTIDE SEQUENCE [LARGE SCALE GENOMIC DNA]</scope>
</reference>
<dbReference type="AlphaFoldDB" id="A0A0G0P5A6"/>
<comment type="caution">
    <text evidence="2">The sequence shown here is derived from an EMBL/GenBank/DDBJ whole genome shotgun (WGS) entry which is preliminary data.</text>
</comment>
<accession>A0A0G0P5A6</accession>
<dbReference type="Proteomes" id="UP000034932">
    <property type="component" value="Unassembled WGS sequence"/>
</dbReference>
<gene>
    <name evidence="2" type="ORF">UT19_C0014G0018</name>
</gene>
<organism evidence="2 3">
    <name type="scientific">Candidatus Woesebacteria bacterium GW2011_GWB1_39_10b</name>
    <dbReference type="NCBI Taxonomy" id="1618573"/>
    <lineage>
        <taxon>Bacteria</taxon>
        <taxon>Candidatus Woeseibacteriota</taxon>
    </lineage>
</organism>
<sequence length="67" mass="7468">MMNFYLQIGHLAHYAFSPEGEEAIYYGRCSQKKGRVRRQANCQVQERGFGLRSSPGGKGPSSLQAAF</sequence>
<evidence type="ECO:0000313" key="2">
    <source>
        <dbReference type="EMBL" id="KKQ93314.1"/>
    </source>
</evidence>
<dbReference type="EMBL" id="LBVW01000014">
    <property type="protein sequence ID" value="KKQ93314.1"/>
    <property type="molecule type" value="Genomic_DNA"/>
</dbReference>
<name>A0A0G0P5A6_9BACT</name>